<sequence length="462" mass="49466">MASDPSAPSWEVLVTARPSRTLPRTLSTRAVLLRLAAGLAAVLVAVAALAGFGAQWLAEREAVNDAAQVTNVLADAVVRPALSDALAAGDPAAVAAFDVIVRSQILGDDVIRVKIWSPQGRVLYADEPQLIGRTFALDEAQRAALTTPSTRAAVSDLSEDENEFESGSRLLEVYRPVWSASGQQLLFEVYYPYEPVAARSAELWRGFTGVTTSSLLLLVVLTAPIVWTLLRQLRRAETRRSELLQRAVDASDAERRRIAGSLHDGPVQELVATSYGAESAAVEADRRGEEAGASRLREVAAAVRGNVRVLRSLLVDIYPESLGASGLASALHDLAATARTRGADVVLDLRMPVDELPEEHERLLYRVAQEALRNAVTHAAPCRVVITVAAEDAGTVLTVADDGRGFDMATVHRPPVEGHLGTRVLRDLATDAGAELALATAPGHGTAWRVTLPPHDRPRESE</sequence>
<feature type="domain" description="Histidine kinase/HSP90-like ATPase" evidence="10">
    <location>
        <begin position="359"/>
        <end position="456"/>
    </location>
</feature>
<dbReference type="SMART" id="SM00387">
    <property type="entry name" value="HATPase_c"/>
    <property type="match status" value="1"/>
</dbReference>
<dbReference type="Gene3D" id="3.30.565.10">
    <property type="entry name" value="Histidine kinase-like ATPase, C-terminal domain"/>
    <property type="match status" value="1"/>
</dbReference>
<evidence type="ECO:0000256" key="3">
    <source>
        <dbReference type="ARBA" id="ARBA00022679"/>
    </source>
</evidence>
<evidence type="ECO:0000256" key="2">
    <source>
        <dbReference type="ARBA" id="ARBA00022475"/>
    </source>
</evidence>
<reference evidence="11 12" key="1">
    <citation type="submission" date="2023-09" db="EMBL/GenBank/DDBJ databases">
        <title>Microbacterium fusihabitans sp. nov., Microbacterium phycihabitans sp. nov., and Microbacterium cervinum sp. nov., isolated from dried seaweeds of beach.</title>
        <authorList>
            <person name="Lee S.D."/>
        </authorList>
    </citation>
    <scope>NUCLEOTIDE SEQUENCE [LARGE SCALE GENOMIC DNA]</scope>
    <source>
        <strain evidence="11 12">KSW2-21</strain>
    </source>
</reference>
<name>A0ABU3RVQ8_9MICO</name>
<feature type="transmembrane region" description="Helical" evidence="9">
    <location>
        <begin position="31"/>
        <end position="54"/>
    </location>
</feature>
<protein>
    <submittedName>
        <fullName evidence="11">Histidine kinase</fullName>
    </submittedName>
</protein>
<keyword evidence="5 11" id="KW-0418">Kinase</keyword>
<evidence type="ECO:0000313" key="11">
    <source>
        <dbReference type="EMBL" id="MDU0326958.1"/>
    </source>
</evidence>
<dbReference type="Proteomes" id="UP001256673">
    <property type="component" value="Unassembled WGS sequence"/>
</dbReference>
<keyword evidence="12" id="KW-1185">Reference proteome</keyword>
<evidence type="ECO:0000256" key="5">
    <source>
        <dbReference type="ARBA" id="ARBA00022777"/>
    </source>
</evidence>
<keyword evidence="8 9" id="KW-0472">Membrane</keyword>
<dbReference type="CDD" id="cd16917">
    <property type="entry name" value="HATPase_UhpB-NarQ-NarX-like"/>
    <property type="match status" value="1"/>
</dbReference>
<dbReference type="Pfam" id="PF07730">
    <property type="entry name" value="HisKA_3"/>
    <property type="match status" value="1"/>
</dbReference>
<evidence type="ECO:0000256" key="4">
    <source>
        <dbReference type="ARBA" id="ARBA00022692"/>
    </source>
</evidence>
<dbReference type="Pfam" id="PF02518">
    <property type="entry name" value="HATPase_c"/>
    <property type="match status" value="1"/>
</dbReference>
<gene>
    <name evidence="11" type="ORF">RWH43_09340</name>
</gene>
<dbReference type="RefSeq" id="WP_154096355.1">
    <property type="nucleotide sequence ID" value="NZ_JAWDIU010000002.1"/>
</dbReference>
<evidence type="ECO:0000259" key="10">
    <source>
        <dbReference type="SMART" id="SM00387"/>
    </source>
</evidence>
<dbReference type="InterPro" id="IPR050482">
    <property type="entry name" value="Sensor_HK_TwoCompSys"/>
</dbReference>
<evidence type="ECO:0000256" key="9">
    <source>
        <dbReference type="SAM" id="Phobius"/>
    </source>
</evidence>
<evidence type="ECO:0000313" key="12">
    <source>
        <dbReference type="Proteomes" id="UP001256673"/>
    </source>
</evidence>
<dbReference type="SUPFAM" id="SSF55874">
    <property type="entry name" value="ATPase domain of HSP90 chaperone/DNA topoisomerase II/histidine kinase"/>
    <property type="match status" value="1"/>
</dbReference>
<keyword evidence="4 9" id="KW-0812">Transmembrane</keyword>
<dbReference type="PANTHER" id="PTHR24421:SF37">
    <property type="entry name" value="SENSOR HISTIDINE KINASE NARS"/>
    <property type="match status" value="1"/>
</dbReference>
<evidence type="ECO:0000256" key="8">
    <source>
        <dbReference type="ARBA" id="ARBA00023136"/>
    </source>
</evidence>
<comment type="caution">
    <text evidence="11">The sequence shown here is derived from an EMBL/GenBank/DDBJ whole genome shotgun (WGS) entry which is preliminary data.</text>
</comment>
<keyword evidence="2" id="KW-1003">Cell membrane</keyword>
<evidence type="ECO:0000256" key="7">
    <source>
        <dbReference type="ARBA" id="ARBA00023012"/>
    </source>
</evidence>
<proteinExistence type="predicted"/>
<dbReference type="GO" id="GO:0016301">
    <property type="term" value="F:kinase activity"/>
    <property type="evidence" value="ECO:0007669"/>
    <property type="project" value="UniProtKB-KW"/>
</dbReference>
<dbReference type="PANTHER" id="PTHR24421">
    <property type="entry name" value="NITRATE/NITRITE SENSOR PROTEIN NARX-RELATED"/>
    <property type="match status" value="1"/>
</dbReference>
<organism evidence="11 12">
    <name type="scientific">Microbacterium algihabitans</name>
    <dbReference type="NCBI Taxonomy" id="3075992"/>
    <lineage>
        <taxon>Bacteria</taxon>
        <taxon>Bacillati</taxon>
        <taxon>Actinomycetota</taxon>
        <taxon>Actinomycetes</taxon>
        <taxon>Micrococcales</taxon>
        <taxon>Microbacteriaceae</taxon>
        <taxon>Microbacterium</taxon>
    </lineage>
</organism>
<dbReference type="InterPro" id="IPR011712">
    <property type="entry name" value="Sig_transdc_His_kin_sub3_dim/P"/>
</dbReference>
<dbReference type="InterPro" id="IPR003594">
    <property type="entry name" value="HATPase_dom"/>
</dbReference>
<dbReference type="EMBL" id="JAWDIU010000002">
    <property type="protein sequence ID" value="MDU0326958.1"/>
    <property type="molecule type" value="Genomic_DNA"/>
</dbReference>
<evidence type="ECO:0000256" key="6">
    <source>
        <dbReference type="ARBA" id="ARBA00022989"/>
    </source>
</evidence>
<comment type="subcellular location">
    <subcellularLocation>
        <location evidence="1">Cell membrane</location>
        <topology evidence="1">Multi-pass membrane protein</topology>
    </subcellularLocation>
</comment>
<keyword evidence="7" id="KW-0902">Two-component regulatory system</keyword>
<dbReference type="InterPro" id="IPR036890">
    <property type="entry name" value="HATPase_C_sf"/>
</dbReference>
<dbReference type="Gene3D" id="1.20.5.1930">
    <property type="match status" value="1"/>
</dbReference>
<keyword evidence="6 9" id="KW-1133">Transmembrane helix</keyword>
<feature type="transmembrane region" description="Helical" evidence="9">
    <location>
        <begin position="210"/>
        <end position="230"/>
    </location>
</feature>
<evidence type="ECO:0000256" key="1">
    <source>
        <dbReference type="ARBA" id="ARBA00004651"/>
    </source>
</evidence>
<keyword evidence="3" id="KW-0808">Transferase</keyword>
<accession>A0ABU3RVQ8</accession>